<reference evidence="10" key="1">
    <citation type="journal article" date="2019" name="Int. J. Syst. Evol. Microbiol.">
        <title>The Global Catalogue of Microorganisms (GCM) 10K type strain sequencing project: providing services to taxonomists for standard genome sequencing and annotation.</title>
        <authorList>
            <consortium name="The Broad Institute Genomics Platform"/>
            <consortium name="The Broad Institute Genome Sequencing Center for Infectious Disease"/>
            <person name="Wu L."/>
            <person name="Ma J."/>
        </authorList>
    </citation>
    <scope>NUCLEOTIDE SEQUENCE [LARGE SCALE GENOMIC DNA]</scope>
    <source>
        <strain evidence="10">TISTR 1827</strain>
    </source>
</reference>
<dbReference type="CDD" id="cd06261">
    <property type="entry name" value="TM_PBP2"/>
    <property type="match status" value="1"/>
</dbReference>
<dbReference type="Pfam" id="PF00528">
    <property type="entry name" value="BPD_transp_1"/>
    <property type="match status" value="1"/>
</dbReference>
<evidence type="ECO:0000256" key="4">
    <source>
        <dbReference type="ARBA" id="ARBA00022692"/>
    </source>
</evidence>
<keyword evidence="2 7" id="KW-0813">Transport</keyword>
<feature type="transmembrane region" description="Helical" evidence="7">
    <location>
        <begin position="142"/>
        <end position="160"/>
    </location>
</feature>
<sequence>MRTAVSNRLFNGVNTALVIVFSLLCLAPFLHVLAVSLSSNNPILSGKVLLWPVDVSFEAFKRVLSDPGMLRSLAFTAMLTAIYTALCMIMTTIAAYPLTKSGLPGRKAVMLLIVFTMFFSGGIIPEYILIKELGLTNTIWSLILPSLINPFNMVIMISFFESLPRSLEEAAEIDGCSHFGIMIRILLPLSMPVIAALSLFYAVGRWNGFMDSLFYITDPDMYPLQLKLYQLVMNNMANDIMQMEGFRMVELLPESLKAASIVFSTLPILLVYPWLQRYFVSGIMLGAVKE</sequence>
<evidence type="ECO:0000259" key="8">
    <source>
        <dbReference type="PROSITE" id="PS50928"/>
    </source>
</evidence>
<feature type="transmembrane region" description="Helical" evidence="7">
    <location>
        <begin position="12"/>
        <end position="34"/>
    </location>
</feature>
<proteinExistence type="inferred from homology"/>
<comment type="similarity">
    <text evidence="7">Belongs to the binding-protein-dependent transport system permease family.</text>
</comment>
<keyword evidence="6 7" id="KW-0472">Membrane</keyword>
<dbReference type="InterPro" id="IPR035906">
    <property type="entry name" value="MetI-like_sf"/>
</dbReference>
<feature type="domain" description="ABC transmembrane type-1" evidence="8">
    <location>
        <begin position="73"/>
        <end position="274"/>
    </location>
</feature>
<dbReference type="Gene3D" id="1.10.3720.10">
    <property type="entry name" value="MetI-like"/>
    <property type="match status" value="1"/>
</dbReference>
<dbReference type="PANTHER" id="PTHR43744">
    <property type="entry name" value="ABC TRANSPORTER PERMEASE PROTEIN MG189-RELATED-RELATED"/>
    <property type="match status" value="1"/>
</dbReference>
<keyword evidence="4 7" id="KW-0812">Transmembrane</keyword>
<dbReference type="EMBL" id="JBHUMY010000001">
    <property type="protein sequence ID" value="MFD2658660.1"/>
    <property type="molecule type" value="Genomic_DNA"/>
</dbReference>
<evidence type="ECO:0000256" key="1">
    <source>
        <dbReference type="ARBA" id="ARBA00004651"/>
    </source>
</evidence>
<dbReference type="PROSITE" id="PS50928">
    <property type="entry name" value="ABC_TM1"/>
    <property type="match status" value="1"/>
</dbReference>
<protein>
    <submittedName>
        <fullName evidence="9">Carbohydrate ABC transporter permease</fullName>
    </submittedName>
</protein>
<evidence type="ECO:0000313" key="9">
    <source>
        <dbReference type="EMBL" id="MFD2658660.1"/>
    </source>
</evidence>
<keyword evidence="3" id="KW-1003">Cell membrane</keyword>
<dbReference type="RefSeq" id="WP_379268413.1">
    <property type="nucleotide sequence ID" value="NZ_JBHUGT010000025.1"/>
</dbReference>
<gene>
    <name evidence="9" type="ORF">ACFSW5_00090</name>
</gene>
<evidence type="ECO:0000256" key="3">
    <source>
        <dbReference type="ARBA" id="ARBA00022475"/>
    </source>
</evidence>
<dbReference type="SUPFAM" id="SSF161098">
    <property type="entry name" value="MetI-like"/>
    <property type="match status" value="1"/>
</dbReference>
<evidence type="ECO:0000256" key="2">
    <source>
        <dbReference type="ARBA" id="ARBA00022448"/>
    </source>
</evidence>
<dbReference type="PANTHER" id="PTHR43744:SF9">
    <property type="entry name" value="POLYGALACTURONAN_RHAMNOGALACTURONAN TRANSPORT SYSTEM PERMEASE PROTEIN YTCP"/>
    <property type="match status" value="1"/>
</dbReference>
<accession>A0ABW5QRC7</accession>
<evidence type="ECO:0000256" key="7">
    <source>
        <dbReference type="RuleBase" id="RU363032"/>
    </source>
</evidence>
<dbReference type="InterPro" id="IPR000515">
    <property type="entry name" value="MetI-like"/>
</dbReference>
<evidence type="ECO:0000256" key="5">
    <source>
        <dbReference type="ARBA" id="ARBA00022989"/>
    </source>
</evidence>
<feature type="transmembrane region" description="Helical" evidence="7">
    <location>
        <begin position="73"/>
        <end position="96"/>
    </location>
</feature>
<evidence type="ECO:0000256" key="6">
    <source>
        <dbReference type="ARBA" id="ARBA00023136"/>
    </source>
</evidence>
<organism evidence="9 10">
    <name type="scientific">Paenibacillus thailandensis</name>
    <dbReference type="NCBI Taxonomy" id="393250"/>
    <lineage>
        <taxon>Bacteria</taxon>
        <taxon>Bacillati</taxon>
        <taxon>Bacillota</taxon>
        <taxon>Bacilli</taxon>
        <taxon>Bacillales</taxon>
        <taxon>Paenibacillaceae</taxon>
        <taxon>Paenibacillus</taxon>
    </lineage>
</organism>
<name>A0ABW5QRC7_9BACL</name>
<feature type="transmembrane region" description="Helical" evidence="7">
    <location>
        <begin position="256"/>
        <end position="275"/>
    </location>
</feature>
<comment type="subcellular location">
    <subcellularLocation>
        <location evidence="1 7">Cell membrane</location>
        <topology evidence="1 7">Multi-pass membrane protein</topology>
    </subcellularLocation>
</comment>
<feature type="transmembrane region" description="Helical" evidence="7">
    <location>
        <begin position="181"/>
        <end position="203"/>
    </location>
</feature>
<keyword evidence="10" id="KW-1185">Reference proteome</keyword>
<keyword evidence="5 7" id="KW-1133">Transmembrane helix</keyword>
<evidence type="ECO:0000313" key="10">
    <source>
        <dbReference type="Proteomes" id="UP001597493"/>
    </source>
</evidence>
<dbReference type="Proteomes" id="UP001597493">
    <property type="component" value="Unassembled WGS sequence"/>
</dbReference>
<feature type="transmembrane region" description="Helical" evidence="7">
    <location>
        <begin position="108"/>
        <end position="130"/>
    </location>
</feature>
<comment type="caution">
    <text evidence="9">The sequence shown here is derived from an EMBL/GenBank/DDBJ whole genome shotgun (WGS) entry which is preliminary data.</text>
</comment>